<feature type="transmembrane region" description="Helical" evidence="6">
    <location>
        <begin position="133"/>
        <end position="157"/>
    </location>
</feature>
<evidence type="ECO:0000313" key="8">
    <source>
        <dbReference type="Proteomes" id="UP001461498"/>
    </source>
</evidence>
<organism evidence="7 8">
    <name type="scientific">Rhynocoris fuscipes</name>
    <dbReference type="NCBI Taxonomy" id="488301"/>
    <lineage>
        <taxon>Eukaryota</taxon>
        <taxon>Metazoa</taxon>
        <taxon>Ecdysozoa</taxon>
        <taxon>Arthropoda</taxon>
        <taxon>Hexapoda</taxon>
        <taxon>Insecta</taxon>
        <taxon>Pterygota</taxon>
        <taxon>Neoptera</taxon>
        <taxon>Paraneoptera</taxon>
        <taxon>Hemiptera</taxon>
        <taxon>Heteroptera</taxon>
        <taxon>Panheteroptera</taxon>
        <taxon>Cimicomorpha</taxon>
        <taxon>Reduviidae</taxon>
        <taxon>Harpactorinae</taxon>
        <taxon>Harpactorini</taxon>
        <taxon>Rhynocoris</taxon>
    </lineage>
</organism>
<accession>A0AAW1D9B9</accession>
<dbReference type="AlphaFoldDB" id="A0AAW1D9B9"/>
<evidence type="ECO:0000256" key="1">
    <source>
        <dbReference type="ARBA" id="ARBA00004477"/>
    </source>
</evidence>
<dbReference type="InterPro" id="IPR021013">
    <property type="entry name" value="ATPase_Vma12"/>
</dbReference>
<gene>
    <name evidence="7" type="ORF">O3M35_009289</name>
</gene>
<keyword evidence="3" id="KW-0256">Endoplasmic reticulum</keyword>
<keyword evidence="4 6" id="KW-1133">Transmembrane helix</keyword>
<name>A0AAW1D9B9_9HEMI</name>
<evidence type="ECO:0000256" key="2">
    <source>
        <dbReference type="ARBA" id="ARBA00022692"/>
    </source>
</evidence>
<evidence type="ECO:0000256" key="3">
    <source>
        <dbReference type="ARBA" id="ARBA00022824"/>
    </source>
</evidence>
<evidence type="ECO:0000313" key="7">
    <source>
        <dbReference type="EMBL" id="KAK9505179.1"/>
    </source>
</evidence>
<dbReference type="GO" id="GO:0005789">
    <property type="term" value="C:endoplasmic reticulum membrane"/>
    <property type="evidence" value="ECO:0007669"/>
    <property type="project" value="UniProtKB-SubCell"/>
</dbReference>
<protein>
    <recommendedName>
        <fullName evidence="9">Transmembrane protein 199</fullName>
    </recommendedName>
</protein>
<evidence type="ECO:0008006" key="9">
    <source>
        <dbReference type="Google" id="ProtNLM"/>
    </source>
</evidence>
<evidence type="ECO:0000256" key="4">
    <source>
        <dbReference type="ARBA" id="ARBA00022989"/>
    </source>
</evidence>
<comment type="caution">
    <text evidence="7">The sequence shown here is derived from an EMBL/GenBank/DDBJ whole genome shotgun (WGS) entry which is preliminary data.</text>
</comment>
<dbReference type="Pfam" id="PF11712">
    <property type="entry name" value="Vma12"/>
    <property type="match status" value="1"/>
</dbReference>
<reference evidence="7 8" key="1">
    <citation type="submission" date="2022-12" db="EMBL/GenBank/DDBJ databases">
        <title>Chromosome-level genome assembly of true bugs.</title>
        <authorList>
            <person name="Ma L."/>
            <person name="Li H."/>
        </authorList>
    </citation>
    <scope>NUCLEOTIDE SEQUENCE [LARGE SCALE GENOMIC DNA]</scope>
    <source>
        <strain evidence="7">Lab_2022b</strain>
    </source>
</reference>
<keyword evidence="2 6" id="KW-0812">Transmembrane</keyword>
<keyword evidence="8" id="KW-1185">Reference proteome</keyword>
<feature type="transmembrane region" description="Helical" evidence="6">
    <location>
        <begin position="163"/>
        <end position="186"/>
    </location>
</feature>
<proteinExistence type="predicted"/>
<evidence type="ECO:0000256" key="6">
    <source>
        <dbReference type="SAM" id="Phobius"/>
    </source>
</evidence>
<dbReference type="GO" id="GO:0070072">
    <property type="term" value="P:vacuolar proton-transporting V-type ATPase complex assembly"/>
    <property type="evidence" value="ECO:0007669"/>
    <property type="project" value="InterPro"/>
</dbReference>
<dbReference type="PANTHER" id="PTHR31394:SF1">
    <property type="entry name" value="TRANSMEMBRANE PROTEIN 199"/>
    <property type="match status" value="1"/>
</dbReference>
<keyword evidence="5 6" id="KW-0472">Membrane</keyword>
<evidence type="ECO:0000256" key="5">
    <source>
        <dbReference type="ARBA" id="ARBA00023136"/>
    </source>
</evidence>
<dbReference type="EMBL" id="JAPXFL010000006">
    <property type="protein sequence ID" value="KAK9505179.1"/>
    <property type="molecule type" value="Genomic_DNA"/>
</dbReference>
<dbReference type="PANTHER" id="PTHR31394">
    <property type="entry name" value="TRANSMEMBRANE PROTEIN 199"/>
    <property type="match status" value="1"/>
</dbReference>
<comment type="subcellular location">
    <subcellularLocation>
        <location evidence="1">Endoplasmic reticulum membrane</location>
        <topology evidence="1">Multi-pass membrane protein</topology>
    </subcellularLocation>
</comment>
<dbReference type="Proteomes" id="UP001461498">
    <property type="component" value="Unassembled WGS sequence"/>
</dbReference>
<sequence length="206" mass="23265">MTGSNASYELKISLNAKLVEAFSKALADSDDAPKSIEQGLEIGTYVGLEEIEWLHKNTKDVGKFHELLTGVEVVLPKPVEKPRDPVLEARIRKLKAEQEEREYRDMTKDVDPVRRFLPDETIGSQIRQINRQLIAVLQFVFSVIAGFAFGFIGIELIVGNLEFGFRLLLGVIFALIIALAEIYFLAKKLAEELDPIDEPIRKPHFD</sequence>